<dbReference type="Proteomes" id="UP000255509">
    <property type="component" value="Unassembled WGS sequence"/>
</dbReference>
<dbReference type="EC" id="4.2.3.3" evidence="1"/>
<dbReference type="SUPFAM" id="SSF52335">
    <property type="entry name" value="Methylglyoxal synthase-like"/>
    <property type="match status" value="1"/>
</dbReference>
<sequence length="59" mass="7061">MELTTRTLPTRKHIALVAHDHCKQMLMNWVERHQPLLENTFLCNRHHGESDPARNRYGR</sequence>
<dbReference type="GO" id="GO:0008929">
    <property type="term" value="F:methylglyoxal synthase activity"/>
    <property type="evidence" value="ECO:0007669"/>
    <property type="project" value="UniProtKB-EC"/>
</dbReference>
<accession>A0A379WCD5</accession>
<dbReference type="EMBL" id="UGXS01000004">
    <property type="protein sequence ID" value="SUH16445.1"/>
    <property type="molecule type" value="Genomic_DNA"/>
</dbReference>
<dbReference type="AlphaFoldDB" id="A0A379WCD5"/>
<dbReference type="Gene3D" id="3.40.50.1380">
    <property type="entry name" value="Methylglyoxal synthase-like domain"/>
    <property type="match status" value="1"/>
</dbReference>
<keyword evidence="1" id="KW-0456">Lyase</keyword>
<evidence type="ECO:0000313" key="1">
    <source>
        <dbReference type="EMBL" id="SUH16445.1"/>
    </source>
</evidence>
<name>A0A379WCD5_SALET</name>
<organism evidence="1 2">
    <name type="scientific">Salmonella enterica I</name>
    <dbReference type="NCBI Taxonomy" id="59201"/>
    <lineage>
        <taxon>Bacteria</taxon>
        <taxon>Pseudomonadati</taxon>
        <taxon>Pseudomonadota</taxon>
        <taxon>Gammaproteobacteria</taxon>
        <taxon>Enterobacterales</taxon>
        <taxon>Enterobacteriaceae</taxon>
        <taxon>Salmonella</taxon>
    </lineage>
</organism>
<protein>
    <submittedName>
        <fullName evidence="1">Methylglyoxal synthase</fullName>
        <ecNumber evidence="1">4.2.3.3</ecNumber>
    </submittedName>
</protein>
<evidence type="ECO:0000313" key="2">
    <source>
        <dbReference type="Proteomes" id="UP000255509"/>
    </source>
</evidence>
<dbReference type="InterPro" id="IPR036914">
    <property type="entry name" value="MGS-like_dom_sf"/>
</dbReference>
<gene>
    <name evidence="1" type="primary">mgsA_1</name>
    <name evidence="1" type="ORF">NCTC8258_04207</name>
</gene>
<reference evidence="1 2" key="1">
    <citation type="submission" date="2018-06" db="EMBL/GenBank/DDBJ databases">
        <authorList>
            <consortium name="Pathogen Informatics"/>
            <person name="Doyle S."/>
        </authorList>
    </citation>
    <scope>NUCLEOTIDE SEQUENCE [LARGE SCALE GENOMIC DNA]</scope>
    <source>
        <strain evidence="1 2">NCTC8258</strain>
    </source>
</reference>
<proteinExistence type="predicted"/>